<dbReference type="AlphaFoldDB" id="F0RTN7"/>
<dbReference type="Proteomes" id="UP000008466">
    <property type="component" value="Chromosome"/>
</dbReference>
<feature type="binding site" evidence="5">
    <location>
        <position position="224"/>
    </location>
    <ligand>
        <name>a divalent metal cation</name>
        <dbReference type="ChEBI" id="CHEBI:60240"/>
        <label>1</label>
    </ligand>
</feature>
<protein>
    <recommendedName>
        <fullName evidence="3">GTP cyclohydrolase 1 type 2 homolog</fullName>
    </recommendedName>
</protein>
<name>F0RTN7_SPHGB</name>
<keyword evidence="4 5" id="KW-0479">Metal-binding</keyword>
<feature type="binding site" evidence="5">
    <location>
        <position position="105"/>
    </location>
    <ligand>
        <name>a divalent metal cation</name>
        <dbReference type="ChEBI" id="CHEBI:60240"/>
        <label>1</label>
    </ligand>
</feature>
<evidence type="ECO:0000256" key="2">
    <source>
        <dbReference type="ARBA" id="ARBA00011643"/>
    </source>
</evidence>
<feature type="binding site" evidence="5">
    <location>
        <position position="69"/>
    </location>
    <ligand>
        <name>a divalent metal cation</name>
        <dbReference type="ChEBI" id="CHEBI:60240"/>
        <label>1</label>
    </ligand>
</feature>
<comment type="similarity">
    <text evidence="1">Belongs to the GTP cyclohydrolase I type 2/NIF3 family.</text>
</comment>
<organism evidence="6 7">
    <name type="scientific">Sphaerochaeta globosa (strain ATCC BAA-1886 / DSM 22777 / Buddy)</name>
    <name type="common">Spirochaeta sp. (strain Buddy)</name>
    <dbReference type="NCBI Taxonomy" id="158189"/>
    <lineage>
        <taxon>Bacteria</taxon>
        <taxon>Pseudomonadati</taxon>
        <taxon>Spirochaetota</taxon>
        <taxon>Spirochaetia</taxon>
        <taxon>Spirochaetales</taxon>
        <taxon>Sphaerochaetaceae</taxon>
        <taxon>Sphaerochaeta</taxon>
    </lineage>
</organism>
<dbReference type="eggNOG" id="COG0327">
    <property type="taxonomic scope" value="Bacteria"/>
</dbReference>
<evidence type="ECO:0000256" key="3">
    <source>
        <dbReference type="ARBA" id="ARBA00022112"/>
    </source>
</evidence>
<sequence length="252" mass="27095">MTMKRSELVSYLDAYLEVASFTGIDRSLNSLVVGPADRQVGRVAFAVDACQSTFEEAIKAKADLLVVHHGLFWGEPLAVCGPHYTRLKTLIEGNLDLYAAHLPLDAHPEVGNNSVMARKLGLKDIQSFAPYKGCMLGCKGNLGEGRTAQWIAKQLGFVDPVILPFGNELITQVGIVSGGASSDVLAAMAEGLDCFITGEFEHQNYHDAAEGGITVIAGGHYMTETFGLQALMEHLKQKFGLQVIFVANPTGL</sequence>
<evidence type="ECO:0000256" key="5">
    <source>
        <dbReference type="PIRSR" id="PIRSR602678-1"/>
    </source>
</evidence>
<dbReference type="Gene3D" id="3.40.1390.30">
    <property type="entry name" value="NIF3 (NGG1p interacting factor 3)-like"/>
    <property type="match status" value="2"/>
</dbReference>
<evidence type="ECO:0000313" key="7">
    <source>
        <dbReference type="Proteomes" id="UP000008466"/>
    </source>
</evidence>
<dbReference type="NCBIfam" id="TIGR00486">
    <property type="entry name" value="YbgI_SA1388"/>
    <property type="match status" value="1"/>
</dbReference>
<dbReference type="KEGG" id="sbu:SpiBuddy_2927"/>
<dbReference type="InterPro" id="IPR036069">
    <property type="entry name" value="DUF34/NIF3_sf"/>
</dbReference>
<reference evidence="7" key="1">
    <citation type="submission" date="2011-02" db="EMBL/GenBank/DDBJ databases">
        <title>Complete sequence of Spirochaeta sp. Buddy.</title>
        <authorList>
            <person name="Lucas S."/>
            <person name="Copeland A."/>
            <person name="Lapidus A."/>
            <person name="Cheng J.-F."/>
            <person name="Goodwin L."/>
            <person name="Pitluck S."/>
            <person name="Zeytun A."/>
            <person name="Detter J.C."/>
            <person name="Han C."/>
            <person name="Tapia R."/>
            <person name="Land M."/>
            <person name="Hauser L."/>
            <person name="Kyrpides N."/>
            <person name="Ivanova N."/>
            <person name="Mikhailova N."/>
            <person name="Pagani I."/>
            <person name="Ritalahti K.M."/>
            <person name="Loeffler F.E."/>
            <person name="Woyke T."/>
        </authorList>
    </citation>
    <scope>NUCLEOTIDE SEQUENCE [LARGE SCALE GENOMIC DNA]</scope>
    <source>
        <strain evidence="7">ATCC BAA-1886 / DSM 22777 / Buddy</strain>
    </source>
</reference>
<evidence type="ECO:0000256" key="1">
    <source>
        <dbReference type="ARBA" id="ARBA00006964"/>
    </source>
</evidence>
<feature type="binding site" evidence="5">
    <location>
        <position position="68"/>
    </location>
    <ligand>
        <name>a divalent metal cation</name>
        <dbReference type="ChEBI" id="CHEBI:60240"/>
        <label>1</label>
    </ligand>
</feature>
<gene>
    <name evidence="6" type="ordered locus">SpiBuddy_2927</name>
</gene>
<dbReference type="FunFam" id="3.40.1390.30:FF:000001">
    <property type="entry name" value="GTP cyclohydrolase 1 type 2"/>
    <property type="match status" value="1"/>
</dbReference>
<dbReference type="GO" id="GO:0005737">
    <property type="term" value="C:cytoplasm"/>
    <property type="evidence" value="ECO:0007669"/>
    <property type="project" value="TreeGrafter"/>
</dbReference>
<dbReference type="HOGENOM" id="CLU_037423_3_0_12"/>
<dbReference type="EMBL" id="CP002541">
    <property type="protein sequence ID" value="ADY14735.1"/>
    <property type="molecule type" value="Genomic_DNA"/>
</dbReference>
<dbReference type="GO" id="GO:0046872">
    <property type="term" value="F:metal ion binding"/>
    <property type="evidence" value="ECO:0007669"/>
    <property type="project" value="UniProtKB-KW"/>
</dbReference>
<dbReference type="STRING" id="158189.SpiBuddy_2927"/>
<proteinExistence type="inferred from homology"/>
<dbReference type="PANTHER" id="PTHR13799">
    <property type="entry name" value="NGG1 INTERACTING FACTOR 3"/>
    <property type="match status" value="1"/>
</dbReference>
<dbReference type="SUPFAM" id="SSF102705">
    <property type="entry name" value="NIF3 (NGG1p interacting factor 3)-like"/>
    <property type="match status" value="1"/>
</dbReference>
<dbReference type="Pfam" id="PF01784">
    <property type="entry name" value="DUF34_NIF3"/>
    <property type="match status" value="1"/>
</dbReference>
<evidence type="ECO:0000256" key="4">
    <source>
        <dbReference type="ARBA" id="ARBA00022723"/>
    </source>
</evidence>
<keyword evidence="7" id="KW-1185">Reference proteome</keyword>
<evidence type="ECO:0000313" key="6">
    <source>
        <dbReference type="EMBL" id="ADY14735.1"/>
    </source>
</evidence>
<feature type="binding site" evidence="5">
    <location>
        <position position="220"/>
    </location>
    <ligand>
        <name>a divalent metal cation</name>
        <dbReference type="ChEBI" id="CHEBI:60240"/>
        <label>1</label>
    </ligand>
</feature>
<dbReference type="PANTHER" id="PTHR13799:SF14">
    <property type="entry name" value="GTP CYCLOHYDROLASE 1 TYPE 2 HOMOLOG"/>
    <property type="match status" value="1"/>
</dbReference>
<comment type="subunit">
    <text evidence="2">Homohexamer.</text>
</comment>
<dbReference type="InterPro" id="IPR002678">
    <property type="entry name" value="DUF34/NIF3"/>
</dbReference>
<accession>F0RTN7</accession>